<dbReference type="AlphaFoldDB" id="A0A9P8I2E7"/>
<proteinExistence type="predicted"/>
<evidence type="ECO:0000256" key="1">
    <source>
        <dbReference type="SAM" id="MobiDB-lite"/>
    </source>
</evidence>
<dbReference type="Proteomes" id="UP000698800">
    <property type="component" value="Unassembled WGS sequence"/>
</dbReference>
<accession>A0A9P8I2E7</accession>
<keyword evidence="3" id="KW-1185">Reference proteome</keyword>
<sequence length="227" mass="23704">MSILDQSGHAPDWTKLQPPNGRTVRGMQRVWGEIKREIAAAASGGNADSEDASPVGNASASKLKGDASPAKAATQAKEKAVRKPRAKNGGAKTGRKRGNGNLEITSQDDEEPALKKNKLSEDENEKVLDGGKEKISGGGKGRNAGSKKAKKNLEEEVNSEDIDSKYDALTIVKAKGGEASATAKAAEGGTGVDVMDVNGDGDTATVFQPRMDGVFEVEEVIENSEGI</sequence>
<comment type="caution">
    <text evidence="2">The sequence shown here is derived from an EMBL/GenBank/DDBJ whole genome shotgun (WGS) entry which is preliminary data.</text>
</comment>
<reference evidence="2" key="1">
    <citation type="submission" date="2021-03" db="EMBL/GenBank/DDBJ databases">
        <title>Comparative genomics and phylogenomic investigation of the class Geoglossomycetes provide insights into ecological specialization and systematics.</title>
        <authorList>
            <person name="Melie T."/>
            <person name="Pirro S."/>
            <person name="Miller A.N."/>
            <person name="Quandt A."/>
        </authorList>
    </citation>
    <scope>NUCLEOTIDE SEQUENCE</scope>
    <source>
        <strain evidence="2">GBOQ0MN5Z8</strain>
    </source>
</reference>
<feature type="region of interest" description="Disordered" evidence="1">
    <location>
        <begin position="1"/>
        <end position="27"/>
    </location>
</feature>
<protein>
    <submittedName>
        <fullName evidence="2">Uncharacterized protein</fullName>
    </submittedName>
</protein>
<dbReference type="OrthoDB" id="10630471at2759"/>
<name>A0A9P8I2E7_9PEZI</name>
<evidence type="ECO:0000313" key="3">
    <source>
        <dbReference type="Proteomes" id="UP000698800"/>
    </source>
</evidence>
<organism evidence="2 3">
    <name type="scientific">Glutinoglossum americanum</name>
    <dbReference type="NCBI Taxonomy" id="1670608"/>
    <lineage>
        <taxon>Eukaryota</taxon>
        <taxon>Fungi</taxon>
        <taxon>Dikarya</taxon>
        <taxon>Ascomycota</taxon>
        <taxon>Pezizomycotina</taxon>
        <taxon>Geoglossomycetes</taxon>
        <taxon>Geoglossales</taxon>
        <taxon>Geoglossaceae</taxon>
        <taxon>Glutinoglossum</taxon>
    </lineage>
</organism>
<feature type="compositionally biased region" description="Basic and acidic residues" evidence="1">
    <location>
        <begin position="112"/>
        <end position="135"/>
    </location>
</feature>
<evidence type="ECO:0000313" key="2">
    <source>
        <dbReference type="EMBL" id="KAH0536157.1"/>
    </source>
</evidence>
<dbReference type="EMBL" id="JAGHQL010000229">
    <property type="protein sequence ID" value="KAH0536157.1"/>
    <property type="molecule type" value="Genomic_DNA"/>
</dbReference>
<gene>
    <name evidence="2" type="ORF">FGG08_006944</name>
</gene>
<feature type="region of interest" description="Disordered" evidence="1">
    <location>
        <begin position="41"/>
        <end position="161"/>
    </location>
</feature>